<accession>F4QB96</accession>
<proteinExistence type="predicted"/>
<evidence type="ECO:0000256" key="1">
    <source>
        <dbReference type="SAM" id="MobiDB-lite"/>
    </source>
</evidence>
<dbReference type="Gene3D" id="2.130.10.10">
    <property type="entry name" value="YVTN repeat-like/Quinoprotein amine dehydrogenase"/>
    <property type="match status" value="1"/>
</dbReference>
<dbReference type="GO" id="GO:0000398">
    <property type="term" value="P:mRNA splicing, via spliceosome"/>
    <property type="evidence" value="ECO:0007669"/>
    <property type="project" value="InterPro"/>
</dbReference>
<organism evidence="2 3">
    <name type="scientific">Cavenderia fasciculata</name>
    <name type="common">Slime mold</name>
    <name type="synonym">Dictyostelium fasciculatum</name>
    <dbReference type="NCBI Taxonomy" id="261658"/>
    <lineage>
        <taxon>Eukaryota</taxon>
        <taxon>Amoebozoa</taxon>
        <taxon>Evosea</taxon>
        <taxon>Eumycetozoa</taxon>
        <taxon>Dictyostelia</taxon>
        <taxon>Acytosteliales</taxon>
        <taxon>Cavenderiaceae</taxon>
        <taxon>Cavenderia</taxon>
    </lineage>
</organism>
<dbReference type="EMBL" id="GL883027">
    <property type="protein sequence ID" value="EGG14868.1"/>
    <property type="molecule type" value="Genomic_DNA"/>
</dbReference>
<dbReference type="InterPro" id="IPR015943">
    <property type="entry name" value="WD40/YVTN_repeat-like_dom_sf"/>
</dbReference>
<feature type="compositionally biased region" description="Low complexity" evidence="1">
    <location>
        <begin position="137"/>
        <end position="157"/>
    </location>
</feature>
<gene>
    <name evidence="2" type="primary">plrg1</name>
    <name evidence="2" type="ORF">DFA_10741</name>
</gene>
<feature type="compositionally biased region" description="Basic and acidic residues" evidence="1">
    <location>
        <begin position="125"/>
        <end position="135"/>
    </location>
</feature>
<evidence type="ECO:0000313" key="2">
    <source>
        <dbReference type="EMBL" id="EGG14868.1"/>
    </source>
</evidence>
<sequence length="338" mass="38213">MGWRFVQMRSPRIYNTKQTMVVGQSGGTNSQGWDESIDRMVNQFCLQSIRTTRSDFYPGNPIQYTLALDDAESKRLKLHSKIYDEYRDLPISTQDSMLLDDTSNNLSSTSTSTTSATTSTSSNNIHDEKRRKLEPDNSLVLSNKQNNNNNNSRSLMNIEGQGQGQQQGLQFVKPEWHAPWKLMRVVSGHTGWVRCVGFGKRRTQVVAGGPYWCREGVGDIQSPPIPLFSGRRQQERCLFGRFASDSGHFIHWWTRPHHQRVGHAYQGRYLSTAWSCRPGEIAAFTGSQPPAHLGLARLDRLSLGYSHRHQSVDVDQPQKGSACHGHARQGVLICHWCS</sequence>
<dbReference type="PANTHER" id="PTHR19923">
    <property type="entry name" value="WD40 REPEAT PROTEINPRL1/PRL2-RELATED"/>
    <property type="match status" value="1"/>
</dbReference>
<dbReference type="Proteomes" id="UP000007797">
    <property type="component" value="Unassembled WGS sequence"/>
</dbReference>
<dbReference type="GO" id="GO:0071011">
    <property type="term" value="C:precatalytic spliceosome"/>
    <property type="evidence" value="ECO:0007669"/>
    <property type="project" value="TreeGrafter"/>
</dbReference>
<dbReference type="GO" id="GO:0000974">
    <property type="term" value="C:Prp19 complex"/>
    <property type="evidence" value="ECO:0007669"/>
    <property type="project" value="TreeGrafter"/>
</dbReference>
<evidence type="ECO:0000313" key="3">
    <source>
        <dbReference type="Proteomes" id="UP000007797"/>
    </source>
</evidence>
<dbReference type="GO" id="GO:0071013">
    <property type="term" value="C:catalytic step 2 spliceosome"/>
    <property type="evidence" value="ECO:0007669"/>
    <property type="project" value="TreeGrafter"/>
</dbReference>
<name>F4QB96_CACFS</name>
<reference evidence="3" key="1">
    <citation type="journal article" date="2011" name="Genome Res.">
        <title>Phylogeny-wide analysis of social amoeba genomes highlights ancient origins for complex intercellular communication.</title>
        <authorList>
            <person name="Heidel A.J."/>
            <person name="Lawal H.M."/>
            <person name="Felder M."/>
            <person name="Schilde C."/>
            <person name="Helps N.R."/>
            <person name="Tunggal B."/>
            <person name="Rivero F."/>
            <person name="John U."/>
            <person name="Schleicher M."/>
            <person name="Eichinger L."/>
            <person name="Platzer M."/>
            <person name="Noegel A.A."/>
            <person name="Schaap P."/>
            <person name="Gloeckner G."/>
        </authorList>
    </citation>
    <scope>NUCLEOTIDE SEQUENCE [LARGE SCALE GENOMIC DNA]</scope>
    <source>
        <strain evidence="3">SH3</strain>
    </source>
</reference>
<keyword evidence="3" id="KW-1185">Reference proteome</keyword>
<feature type="compositionally biased region" description="Low complexity" evidence="1">
    <location>
        <begin position="102"/>
        <end position="124"/>
    </location>
</feature>
<dbReference type="STRING" id="1054147.F4QB96"/>
<protein>
    <submittedName>
        <fullName evidence="2">WD40 repeat-containing protein</fullName>
    </submittedName>
</protein>
<feature type="region of interest" description="Disordered" evidence="1">
    <location>
        <begin position="100"/>
        <end position="166"/>
    </location>
</feature>
<dbReference type="InterPro" id="IPR045241">
    <property type="entry name" value="Prp46/PLRG1-like"/>
</dbReference>
<dbReference type="AlphaFoldDB" id="F4QB96"/>
<dbReference type="KEGG" id="dfa:DFA_10741"/>
<dbReference type="GeneID" id="14866867"/>
<dbReference type="OrthoDB" id="10256122at2759"/>
<dbReference type="RefSeq" id="XP_004351384.1">
    <property type="nucleotide sequence ID" value="XM_004351332.1"/>
</dbReference>
<dbReference type="PANTHER" id="PTHR19923:SF0">
    <property type="entry name" value="PLEIOTROPIC REGULATOR 1"/>
    <property type="match status" value="1"/>
</dbReference>